<keyword evidence="4 5" id="KW-0408">Iron</keyword>
<protein>
    <submittedName>
        <fullName evidence="9">Aste57867_21680 protein</fullName>
    </submittedName>
</protein>
<sequence length="353" mass="40100">MQSSRQPDLGATSNQIDLFRPVEKKYRHRGEGHKNARQRRRERHLNVDGVDYSDVIDLHDLDNNTVSNRSRIRSLPVLTAAALDCTILDPTHTRLYEIEGLSGLRILINAMPRVKQVEWALRAVHDYSRNPFTNVSNLAQDRGATKDLWDKAWRDASDESWKAFHALRWANVGRHYDWTAREYLNTPDMPPLPSELKQLVQEVYAVTDMATCKPGESGIVNFYPAGTMMGGHLDNAEEDMVNPIVSLSLGTRCIYLQGGFTRDIAPTPIWLQSGDIVIMGGDARRCFHGVPLVTTNLPVDFQQAIQEFRRSSANIYDTKEIDAFEAYIVSARININLRRVHNNADTDSEWNLV</sequence>
<reference evidence="8" key="2">
    <citation type="submission" date="2019-06" db="EMBL/GenBank/DDBJ databases">
        <title>Genomics analysis of Aphanomyces spp. identifies a new class of oomycete effector associated with host adaptation.</title>
        <authorList>
            <person name="Gaulin E."/>
        </authorList>
    </citation>
    <scope>NUCLEOTIDE SEQUENCE</scope>
    <source>
        <strain evidence="8">CBS 578.67</strain>
    </source>
</reference>
<evidence type="ECO:0000256" key="5">
    <source>
        <dbReference type="PIRSR" id="PIRSR604574-2"/>
    </source>
</evidence>
<dbReference type="PANTHER" id="PTHR16557:SF2">
    <property type="entry name" value="NUCLEIC ACID DIOXYGENASE ALKBH1"/>
    <property type="match status" value="1"/>
</dbReference>
<dbReference type="GO" id="GO:0035515">
    <property type="term" value="F:oxidative RNA demethylase activity"/>
    <property type="evidence" value="ECO:0007669"/>
    <property type="project" value="TreeGrafter"/>
</dbReference>
<feature type="binding site" evidence="5">
    <location>
        <position position="234"/>
    </location>
    <ligand>
        <name>Fe cation</name>
        <dbReference type="ChEBI" id="CHEBI:24875"/>
        <note>catalytic</note>
    </ligand>
</feature>
<comment type="cofactor">
    <cofactor evidence="5">
        <name>Fe(2+)</name>
        <dbReference type="ChEBI" id="CHEBI:29033"/>
    </cofactor>
    <text evidence="5">Binds 1 Fe(2+) ion per subunit.</text>
</comment>
<evidence type="ECO:0000313" key="8">
    <source>
        <dbReference type="EMBL" id="KAF0686493.1"/>
    </source>
</evidence>
<organism evidence="9 10">
    <name type="scientific">Aphanomyces stellatus</name>
    <dbReference type="NCBI Taxonomy" id="120398"/>
    <lineage>
        <taxon>Eukaryota</taxon>
        <taxon>Sar</taxon>
        <taxon>Stramenopiles</taxon>
        <taxon>Oomycota</taxon>
        <taxon>Saprolegniomycetes</taxon>
        <taxon>Saprolegniales</taxon>
        <taxon>Verrucalvaceae</taxon>
        <taxon>Aphanomyces</taxon>
    </lineage>
</organism>
<evidence type="ECO:0000256" key="4">
    <source>
        <dbReference type="ARBA" id="ARBA00023004"/>
    </source>
</evidence>
<keyword evidence="3" id="KW-0560">Oxidoreductase</keyword>
<dbReference type="InterPro" id="IPR027450">
    <property type="entry name" value="AlkB-like"/>
</dbReference>
<dbReference type="GO" id="GO:0008198">
    <property type="term" value="F:ferrous iron binding"/>
    <property type="evidence" value="ECO:0007669"/>
    <property type="project" value="TreeGrafter"/>
</dbReference>
<proteinExistence type="predicted"/>
<feature type="binding site" evidence="5">
    <location>
        <position position="288"/>
    </location>
    <ligand>
        <name>Fe cation</name>
        <dbReference type="ChEBI" id="CHEBI:24875"/>
        <note>catalytic</note>
    </ligand>
</feature>
<dbReference type="Gene3D" id="2.60.120.590">
    <property type="entry name" value="Alpha-ketoglutarate-dependent dioxygenase AlkB-like"/>
    <property type="match status" value="1"/>
</dbReference>
<evidence type="ECO:0000256" key="2">
    <source>
        <dbReference type="ARBA" id="ARBA00022964"/>
    </source>
</evidence>
<evidence type="ECO:0000259" key="7">
    <source>
        <dbReference type="PROSITE" id="PS51471"/>
    </source>
</evidence>
<dbReference type="SUPFAM" id="SSF51197">
    <property type="entry name" value="Clavaminate synthase-like"/>
    <property type="match status" value="1"/>
</dbReference>
<dbReference type="GO" id="GO:0035513">
    <property type="term" value="P:oxidative RNA demethylation"/>
    <property type="evidence" value="ECO:0007669"/>
    <property type="project" value="TreeGrafter"/>
</dbReference>
<dbReference type="InterPro" id="IPR005123">
    <property type="entry name" value="Oxoglu/Fe-dep_dioxygenase_dom"/>
</dbReference>
<dbReference type="Pfam" id="PF13532">
    <property type="entry name" value="2OG-FeII_Oxy_2"/>
    <property type="match status" value="1"/>
</dbReference>
<dbReference type="GO" id="GO:0005634">
    <property type="term" value="C:nucleus"/>
    <property type="evidence" value="ECO:0007669"/>
    <property type="project" value="TreeGrafter"/>
</dbReference>
<accession>A0A485LIV4</accession>
<dbReference type="EMBL" id="CAADRA010007019">
    <property type="protein sequence ID" value="VFT98349.1"/>
    <property type="molecule type" value="Genomic_DNA"/>
</dbReference>
<evidence type="ECO:0000256" key="1">
    <source>
        <dbReference type="ARBA" id="ARBA00022723"/>
    </source>
</evidence>
<dbReference type="EMBL" id="VJMH01006993">
    <property type="protein sequence ID" value="KAF0686493.1"/>
    <property type="molecule type" value="Genomic_DNA"/>
</dbReference>
<feature type="domain" description="Fe2OG dioxygenase" evidence="7">
    <location>
        <begin position="214"/>
        <end position="341"/>
    </location>
</feature>
<dbReference type="PANTHER" id="PTHR16557">
    <property type="entry name" value="ALKYLATED DNA REPAIR PROTEIN ALKB-RELATED"/>
    <property type="match status" value="1"/>
</dbReference>
<feature type="compositionally biased region" description="Basic residues" evidence="6">
    <location>
        <begin position="25"/>
        <end position="43"/>
    </location>
</feature>
<gene>
    <name evidence="9" type="primary">Aste57867_21680</name>
    <name evidence="8" type="ORF">As57867_021611</name>
    <name evidence="9" type="ORF">ASTE57867_21680</name>
</gene>
<keyword evidence="10" id="KW-1185">Reference proteome</keyword>
<dbReference type="GO" id="GO:0005737">
    <property type="term" value="C:cytoplasm"/>
    <property type="evidence" value="ECO:0007669"/>
    <property type="project" value="TreeGrafter"/>
</dbReference>
<evidence type="ECO:0000256" key="6">
    <source>
        <dbReference type="SAM" id="MobiDB-lite"/>
    </source>
</evidence>
<evidence type="ECO:0000313" key="9">
    <source>
        <dbReference type="EMBL" id="VFT98349.1"/>
    </source>
</evidence>
<dbReference type="GO" id="GO:0035516">
    <property type="term" value="F:broad specificity oxidative DNA demethylase activity"/>
    <property type="evidence" value="ECO:0007669"/>
    <property type="project" value="TreeGrafter"/>
</dbReference>
<dbReference type="AlphaFoldDB" id="A0A485LIV4"/>
<name>A0A485LIV4_9STRA</name>
<evidence type="ECO:0000256" key="3">
    <source>
        <dbReference type="ARBA" id="ARBA00023002"/>
    </source>
</evidence>
<reference evidence="9 10" key="1">
    <citation type="submission" date="2019-03" db="EMBL/GenBank/DDBJ databases">
        <authorList>
            <person name="Gaulin E."/>
            <person name="Dumas B."/>
        </authorList>
    </citation>
    <scope>NUCLEOTIDE SEQUENCE [LARGE SCALE GENOMIC DNA]</scope>
    <source>
        <strain evidence="9">CBS 568.67</strain>
    </source>
</reference>
<dbReference type="InterPro" id="IPR004574">
    <property type="entry name" value="Alkb"/>
</dbReference>
<dbReference type="InterPro" id="IPR037151">
    <property type="entry name" value="AlkB-like_sf"/>
</dbReference>
<feature type="region of interest" description="Disordered" evidence="6">
    <location>
        <begin position="23"/>
        <end position="44"/>
    </location>
</feature>
<feature type="binding site" evidence="5">
    <location>
        <position position="232"/>
    </location>
    <ligand>
        <name>Fe cation</name>
        <dbReference type="ChEBI" id="CHEBI:24875"/>
        <note>catalytic</note>
    </ligand>
</feature>
<keyword evidence="1 5" id="KW-0479">Metal-binding</keyword>
<dbReference type="OrthoDB" id="6614653at2759"/>
<dbReference type="Proteomes" id="UP000332933">
    <property type="component" value="Unassembled WGS sequence"/>
</dbReference>
<evidence type="ECO:0000313" key="10">
    <source>
        <dbReference type="Proteomes" id="UP000332933"/>
    </source>
</evidence>
<dbReference type="PROSITE" id="PS51471">
    <property type="entry name" value="FE2OG_OXY"/>
    <property type="match status" value="1"/>
</dbReference>
<keyword evidence="2" id="KW-0223">Dioxygenase</keyword>